<organism evidence="5">
    <name type="scientific">freshwater metagenome</name>
    <dbReference type="NCBI Taxonomy" id="449393"/>
    <lineage>
        <taxon>unclassified sequences</taxon>
        <taxon>metagenomes</taxon>
        <taxon>ecological metagenomes</taxon>
    </lineage>
</organism>
<dbReference type="InterPro" id="IPR058880">
    <property type="entry name" value="PglZ_N"/>
</dbReference>
<evidence type="ECO:0000313" key="5">
    <source>
        <dbReference type="EMBL" id="CAB4934361.1"/>
    </source>
</evidence>
<name>A0A6J7IUD0_9ZZZZ</name>
<evidence type="ECO:0000256" key="1">
    <source>
        <dbReference type="SAM" id="MobiDB-lite"/>
    </source>
</evidence>
<gene>
    <name evidence="5" type="ORF">UFOPK3773_00439</name>
</gene>
<sequence>MVAGVTPTPASPMPVASPSVVEQYARELVRKGGTTRVLALRASPSWHGPDHVIVGGDRVLVRGCGSALAVREAMLEREPSDWLVVLTDRPSDDLGLTLLARMLHQQVEPIDVWHTVPGLFEARSAAPELRALGPWVAAALVEHRPVSGYPVAPAGVVTRDHALRMLTAAVTGLRGDELDAAGLLTWTLNQQARDAWRSQPEAVRDGIVSWSSGALGAVAEFAFRVAGSPGSVDAVTIGLAADVLWPTSGSAPESAAAARVRLEPSMGSRPISAPVAIQVAAAARGIVLRMGSDPGLSGEPINRSMILSRAQLLLGDVGWADGAVLSGVLPAGYDARLLHLASALSGSGDVEASLTALLAHDMARYERADTTMRAQMAARLHRWLAIPDLTPTDLQQALLRQARDDAWVDRAAADVWDGSTVPAVSAAYAALVGSVAARRTAHDREFASLLAEATSRDLLPADTVPLELLVARVVRPLAQAGGVLMVVVDGMSTAVAAELVDGALARGWTECVPADDRQRTAALAVLPTLTRYSRTSLFAGELRDGNQADEKRLFTDAGVGPVFHKDDLRAGAGELLPESLRQAVASASPVVAVVLNTVDDTLAKHDPGGMDWTVEAVQHLGPLLELAAVHGRTVVLTSDHGHVVHRGGESQSFEGSEARFRPVAAAAAANEVLLTGRRVLVPGSSVVAAVDEGVRYGRKAAGYHGGAAAAEVTVPVIVLARDPDPLAALGWVAAPPQAPRWWYEPVAASESSVAEPARRPKATKAPQEDTLFEGTQPVAPTGTPGERAAAALLATALFTARNAAQRRGGFDDDTVAAIVATLVDGGYRAHRDLVAAAARVPAARFQPTMAALRRLLNVEGYEVVSLDPDGVTVLLDRALLFEQFAIGGVA</sequence>
<dbReference type="Pfam" id="PF08665">
    <property type="entry name" value="PglZ"/>
    <property type="match status" value="1"/>
</dbReference>
<feature type="domain" description="Alkaline phosphatase-like protein PglZ second" evidence="2">
    <location>
        <begin position="179"/>
        <end position="324"/>
    </location>
</feature>
<dbReference type="EMBL" id="CAFBNF010000029">
    <property type="protein sequence ID" value="CAB4934361.1"/>
    <property type="molecule type" value="Genomic_DNA"/>
</dbReference>
<accession>A0A6J7IUD0</accession>
<dbReference type="InterPro" id="IPR058882">
    <property type="entry name" value="PglZ_C"/>
</dbReference>
<dbReference type="AlphaFoldDB" id="A0A6J7IUD0"/>
<evidence type="ECO:0000259" key="3">
    <source>
        <dbReference type="Pfam" id="PF25862"/>
    </source>
</evidence>
<dbReference type="Pfam" id="PF25863">
    <property type="entry name" value="PglZ_C"/>
    <property type="match status" value="1"/>
</dbReference>
<dbReference type="InterPro" id="IPR058881">
    <property type="entry name" value="PglZ_2nd"/>
</dbReference>
<feature type="region of interest" description="Disordered" evidence="1">
    <location>
        <begin position="752"/>
        <end position="782"/>
    </location>
</feature>
<proteinExistence type="predicted"/>
<dbReference type="Pfam" id="PF25861">
    <property type="entry name" value="PglZ_2nd"/>
    <property type="match status" value="1"/>
</dbReference>
<evidence type="ECO:0000259" key="2">
    <source>
        <dbReference type="Pfam" id="PF25861"/>
    </source>
</evidence>
<dbReference type="InterPro" id="IPR047992">
    <property type="entry name" value="BREX_PglZ"/>
</dbReference>
<evidence type="ECO:0000259" key="4">
    <source>
        <dbReference type="Pfam" id="PF25863"/>
    </source>
</evidence>
<feature type="domain" description="Alkaline phosphatase-like protein PglZ N-terminal" evidence="3">
    <location>
        <begin position="19"/>
        <end position="111"/>
    </location>
</feature>
<reference evidence="5" key="1">
    <citation type="submission" date="2020-05" db="EMBL/GenBank/DDBJ databases">
        <authorList>
            <person name="Chiriac C."/>
            <person name="Salcher M."/>
            <person name="Ghai R."/>
            <person name="Kavagutti S V."/>
        </authorList>
    </citation>
    <scope>NUCLEOTIDE SEQUENCE</scope>
</reference>
<dbReference type="Pfam" id="PF25862">
    <property type="entry name" value="PglZ_1st"/>
    <property type="match status" value="1"/>
</dbReference>
<protein>
    <submittedName>
        <fullName evidence="5">Unannotated protein</fullName>
    </submittedName>
</protein>
<dbReference type="NCBIfam" id="NF033446">
    <property type="entry name" value="BREX_PglZ_2"/>
    <property type="match status" value="1"/>
</dbReference>
<feature type="domain" description="Alkaline phosphatase-like protein PglZ C-terminal" evidence="4">
    <location>
        <begin position="786"/>
        <end position="884"/>
    </location>
</feature>